<keyword evidence="1" id="KW-0732">Signal</keyword>
<keyword evidence="3" id="KW-1185">Reference proteome</keyword>
<feature type="chain" id="PRO_5044218414" evidence="1">
    <location>
        <begin position="23"/>
        <end position="159"/>
    </location>
</feature>
<feature type="signal peptide" evidence="1">
    <location>
        <begin position="1"/>
        <end position="22"/>
    </location>
</feature>
<name>A0AB38TA19_9HYPH</name>
<organism evidence="2 3">
    <name type="scientific">Mesorhizobium ciceri</name>
    <dbReference type="NCBI Taxonomy" id="39645"/>
    <lineage>
        <taxon>Bacteria</taxon>
        <taxon>Pseudomonadati</taxon>
        <taxon>Pseudomonadota</taxon>
        <taxon>Alphaproteobacteria</taxon>
        <taxon>Hyphomicrobiales</taxon>
        <taxon>Phyllobacteriaceae</taxon>
        <taxon>Mesorhizobium</taxon>
    </lineage>
</organism>
<reference evidence="2 3" key="1">
    <citation type="journal article" date="2022" name="Microbiol. Resour. Announc.">
        <title>Complete Genome Sequence of Mesorhizobium ciceri Strain R30, a Rhizobium Used as a Commercial Inoculant for Chickpea in Argentina.</title>
        <authorList>
            <person name="Foresto E."/>
            <person name="Revale S."/>
            <person name="Primo E."/>
            <person name="Nievas F."/>
            <person name="Carezzano E."/>
            <person name="Puente M."/>
            <person name="Alzari P."/>
            <person name="Mart M."/>
            <person name="Ben-Assaya M."/>
            <person name="Mornico D."/>
            <person name="Santoro M."/>
            <person name="Mart F."/>
            <person name="Giordano W."/>
            <person name="Bogino P."/>
        </authorList>
    </citation>
    <scope>NUCLEOTIDE SEQUENCE [LARGE SCALE GENOMIC DNA]</scope>
    <source>
        <strain evidence="2 3">R30</strain>
    </source>
</reference>
<accession>A0AB38TA19</accession>
<evidence type="ECO:0000313" key="3">
    <source>
        <dbReference type="Proteomes" id="UP001060070"/>
    </source>
</evidence>
<protein>
    <submittedName>
        <fullName evidence="2">Uncharacterized protein</fullName>
    </submittedName>
</protein>
<dbReference type="RefSeq" id="WP_024503096.1">
    <property type="nucleotide sequence ID" value="NZ_CP088147.1"/>
</dbReference>
<gene>
    <name evidence="2" type="ORF">LRP29_30600</name>
</gene>
<evidence type="ECO:0000313" key="2">
    <source>
        <dbReference type="EMBL" id="UTU51757.1"/>
    </source>
</evidence>
<dbReference type="AlphaFoldDB" id="A0AB38TA19"/>
<dbReference type="EMBL" id="CP088147">
    <property type="protein sequence ID" value="UTU51757.1"/>
    <property type="molecule type" value="Genomic_DNA"/>
</dbReference>
<sequence length="159" mass="17470">MKFFRYVSAVLAIAISASAGWADDHDPIYYGSRAGMQLTTVSTEGIGTANAKIHVRHTPKDAKAFCVQYNSDYSMACVKQTMALVKIDDYVTGNCVKRTWLDLSNEKFAFLGPAKKSDEMIADYAIKRVKTGEILDGTTASGYWVELGIFQHLCPGIAK</sequence>
<dbReference type="Proteomes" id="UP001060070">
    <property type="component" value="Chromosome"/>
</dbReference>
<proteinExistence type="predicted"/>
<evidence type="ECO:0000256" key="1">
    <source>
        <dbReference type="SAM" id="SignalP"/>
    </source>
</evidence>